<proteinExistence type="predicted"/>
<evidence type="ECO:0000313" key="3">
    <source>
        <dbReference type="Proteomes" id="UP000821837"/>
    </source>
</evidence>
<name>A0A9D4SUG6_RHISA</name>
<organism evidence="2 3">
    <name type="scientific">Rhipicephalus sanguineus</name>
    <name type="common">Brown dog tick</name>
    <name type="synonym">Ixodes sanguineus</name>
    <dbReference type="NCBI Taxonomy" id="34632"/>
    <lineage>
        <taxon>Eukaryota</taxon>
        <taxon>Metazoa</taxon>
        <taxon>Ecdysozoa</taxon>
        <taxon>Arthropoda</taxon>
        <taxon>Chelicerata</taxon>
        <taxon>Arachnida</taxon>
        <taxon>Acari</taxon>
        <taxon>Parasitiformes</taxon>
        <taxon>Ixodida</taxon>
        <taxon>Ixodoidea</taxon>
        <taxon>Ixodidae</taxon>
        <taxon>Rhipicephalinae</taxon>
        <taxon>Rhipicephalus</taxon>
        <taxon>Rhipicephalus</taxon>
    </lineage>
</organism>
<keyword evidence="3" id="KW-1185">Reference proteome</keyword>
<dbReference type="InterPro" id="IPR035961">
    <property type="entry name" value="Rhabdovirus_nucleoprotein-like"/>
</dbReference>
<dbReference type="InterPro" id="IPR000448">
    <property type="entry name" value="Rhabdo_ncapsid"/>
</dbReference>
<dbReference type="Gene3D" id="1.10.3570.10">
    <property type="entry name" value="Rhabdovirus nucleocapsid protein like domain"/>
    <property type="match status" value="1"/>
</dbReference>
<evidence type="ECO:0000259" key="1">
    <source>
        <dbReference type="Pfam" id="PF00945"/>
    </source>
</evidence>
<dbReference type="SUPFAM" id="SSF140809">
    <property type="entry name" value="Rhabdovirus nucleoprotein-like"/>
    <property type="match status" value="1"/>
</dbReference>
<feature type="domain" description="Rhabdovirus nucleocapsid" evidence="1">
    <location>
        <begin position="11"/>
        <end position="68"/>
    </location>
</feature>
<reference evidence="2" key="2">
    <citation type="submission" date="2021-09" db="EMBL/GenBank/DDBJ databases">
        <authorList>
            <person name="Jia N."/>
            <person name="Wang J."/>
            <person name="Shi W."/>
            <person name="Du L."/>
            <person name="Sun Y."/>
            <person name="Zhan W."/>
            <person name="Jiang J."/>
            <person name="Wang Q."/>
            <person name="Zhang B."/>
            <person name="Ji P."/>
            <person name="Sakyi L.B."/>
            <person name="Cui X."/>
            <person name="Yuan T."/>
            <person name="Jiang B."/>
            <person name="Yang W."/>
            <person name="Lam T.T.-Y."/>
            <person name="Chang Q."/>
            <person name="Ding S."/>
            <person name="Wang X."/>
            <person name="Zhu J."/>
            <person name="Ruan X."/>
            <person name="Zhao L."/>
            <person name="Wei J."/>
            <person name="Que T."/>
            <person name="Du C."/>
            <person name="Cheng J."/>
            <person name="Dai P."/>
            <person name="Han X."/>
            <person name="Huang E."/>
            <person name="Gao Y."/>
            <person name="Liu J."/>
            <person name="Shao H."/>
            <person name="Ye R."/>
            <person name="Li L."/>
            <person name="Wei W."/>
            <person name="Wang X."/>
            <person name="Wang C."/>
            <person name="Huo Q."/>
            <person name="Li W."/>
            <person name="Guo W."/>
            <person name="Chen H."/>
            <person name="Chen S."/>
            <person name="Zhou L."/>
            <person name="Zhou L."/>
            <person name="Ni X."/>
            <person name="Tian J."/>
            <person name="Zhou Y."/>
            <person name="Sheng Y."/>
            <person name="Liu T."/>
            <person name="Pan Y."/>
            <person name="Xia L."/>
            <person name="Li J."/>
            <person name="Zhao F."/>
            <person name="Cao W."/>
        </authorList>
    </citation>
    <scope>NUCLEOTIDE SEQUENCE</scope>
    <source>
        <strain evidence="2">Rsan-2018</strain>
        <tissue evidence="2">Larvae</tissue>
    </source>
</reference>
<sequence length="72" mass="7645">MKRLPLDILFMHVEGAKIKDTLTQDWKSFGVTIGSAGETISPWDLLSITEQSGPADLADAAVAATADDDKVA</sequence>
<dbReference type="Pfam" id="PF00945">
    <property type="entry name" value="Rhabdo_ncap"/>
    <property type="match status" value="1"/>
</dbReference>
<dbReference type="EMBL" id="JABSTV010001252">
    <property type="protein sequence ID" value="KAH7947627.1"/>
    <property type="molecule type" value="Genomic_DNA"/>
</dbReference>
<protein>
    <recommendedName>
        <fullName evidence="1">Rhabdovirus nucleocapsid domain-containing protein</fullName>
    </recommendedName>
</protein>
<comment type="caution">
    <text evidence="2">The sequence shown here is derived from an EMBL/GenBank/DDBJ whole genome shotgun (WGS) entry which is preliminary data.</text>
</comment>
<dbReference type="Proteomes" id="UP000821837">
    <property type="component" value="Chromosome 6"/>
</dbReference>
<dbReference type="AlphaFoldDB" id="A0A9D4SUG6"/>
<accession>A0A9D4SUG6</accession>
<gene>
    <name evidence="2" type="ORF">HPB52_014802</name>
</gene>
<dbReference type="InterPro" id="IPR023330">
    <property type="entry name" value="Rhabdovirus_ncapsid_N"/>
</dbReference>
<reference evidence="2" key="1">
    <citation type="journal article" date="2020" name="Cell">
        <title>Large-Scale Comparative Analyses of Tick Genomes Elucidate Their Genetic Diversity and Vector Capacities.</title>
        <authorList>
            <consortium name="Tick Genome and Microbiome Consortium (TIGMIC)"/>
            <person name="Jia N."/>
            <person name="Wang J."/>
            <person name="Shi W."/>
            <person name="Du L."/>
            <person name="Sun Y."/>
            <person name="Zhan W."/>
            <person name="Jiang J.F."/>
            <person name="Wang Q."/>
            <person name="Zhang B."/>
            <person name="Ji P."/>
            <person name="Bell-Sakyi L."/>
            <person name="Cui X.M."/>
            <person name="Yuan T.T."/>
            <person name="Jiang B.G."/>
            <person name="Yang W.F."/>
            <person name="Lam T.T."/>
            <person name="Chang Q.C."/>
            <person name="Ding S.J."/>
            <person name="Wang X.J."/>
            <person name="Zhu J.G."/>
            <person name="Ruan X.D."/>
            <person name="Zhao L."/>
            <person name="Wei J.T."/>
            <person name="Ye R.Z."/>
            <person name="Que T.C."/>
            <person name="Du C.H."/>
            <person name="Zhou Y.H."/>
            <person name="Cheng J.X."/>
            <person name="Dai P.F."/>
            <person name="Guo W.B."/>
            <person name="Han X.H."/>
            <person name="Huang E.J."/>
            <person name="Li L.F."/>
            <person name="Wei W."/>
            <person name="Gao Y.C."/>
            <person name="Liu J.Z."/>
            <person name="Shao H.Z."/>
            <person name="Wang X."/>
            <person name="Wang C.C."/>
            <person name="Yang T.C."/>
            <person name="Huo Q.B."/>
            <person name="Li W."/>
            <person name="Chen H.Y."/>
            <person name="Chen S.E."/>
            <person name="Zhou L.G."/>
            <person name="Ni X.B."/>
            <person name="Tian J.H."/>
            <person name="Sheng Y."/>
            <person name="Liu T."/>
            <person name="Pan Y.S."/>
            <person name="Xia L.Y."/>
            <person name="Li J."/>
            <person name="Zhao F."/>
            <person name="Cao W.C."/>
        </authorList>
    </citation>
    <scope>NUCLEOTIDE SEQUENCE</scope>
    <source>
        <strain evidence="2">Rsan-2018</strain>
    </source>
</reference>
<evidence type="ECO:0000313" key="2">
    <source>
        <dbReference type="EMBL" id="KAH7947627.1"/>
    </source>
</evidence>
<dbReference type="VEuPathDB" id="VectorBase:RSAN_044713"/>